<feature type="compositionally biased region" description="Basic and acidic residues" evidence="4">
    <location>
        <begin position="953"/>
        <end position="976"/>
    </location>
</feature>
<dbReference type="AlphaFoldDB" id="A0A2B4RD27"/>
<keyword evidence="8" id="KW-1185">Reference proteome</keyword>
<dbReference type="PROSITE" id="PS51550">
    <property type="entry name" value="EPH_LBD"/>
    <property type="match status" value="1"/>
</dbReference>
<feature type="non-terminal residue" evidence="7">
    <location>
        <position position="1"/>
    </location>
</feature>
<evidence type="ECO:0000313" key="8">
    <source>
        <dbReference type="Proteomes" id="UP000225706"/>
    </source>
</evidence>
<keyword evidence="2" id="KW-0829">Tyrosine-protein kinase</keyword>
<keyword evidence="7" id="KW-0418">Kinase</keyword>
<evidence type="ECO:0000256" key="2">
    <source>
        <dbReference type="ARBA" id="ARBA00023137"/>
    </source>
</evidence>
<dbReference type="PANTHER" id="PTHR24416:SF621">
    <property type="entry name" value="TYROSINE KINASE RECEPTOR CAD96CA"/>
    <property type="match status" value="1"/>
</dbReference>
<dbReference type="InterPro" id="IPR009030">
    <property type="entry name" value="Growth_fac_rcpt_cys_sf"/>
</dbReference>
<proteinExistence type="predicted"/>
<dbReference type="Gene3D" id="2.60.120.260">
    <property type="entry name" value="Galactose-binding domain-like"/>
    <property type="match status" value="1"/>
</dbReference>
<dbReference type="SMART" id="SM01411">
    <property type="entry name" value="Ephrin_rec_like"/>
    <property type="match status" value="1"/>
</dbReference>
<name>A0A2B4RD27_STYPI</name>
<feature type="domain" description="Protein kinase" evidence="5">
    <location>
        <begin position="466"/>
        <end position="780"/>
    </location>
</feature>
<evidence type="ECO:0000256" key="1">
    <source>
        <dbReference type="ARBA" id="ARBA00004479"/>
    </source>
</evidence>
<dbReference type="InterPro" id="IPR020635">
    <property type="entry name" value="Tyr_kinase_cat_dom"/>
</dbReference>
<dbReference type="GO" id="GO:0004714">
    <property type="term" value="F:transmembrane receptor protein tyrosine kinase activity"/>
    <property type="evidence" value="ECO:0007669"/>
    <property type="project" value="TreeGrafter"/>
</dbReference>
<dbReference type="SUPFAM" id="SSF56112">
    <property type="entry name" value="Protein kinase-like (PK-like)"/>
    <property type="match status" value="1"/>
</dbReference>
<evidence type="ECO:0000256" key="4">
    <source>
        <dbReference type="SAM" id="MobiDB-lite"/>
    </source>
</evidence>
<dbReference type="EMBL" id="LSMT01000821">
    <property type="protein sequence ID" value="PFX14205.1"/>
    <property type="molecule type" value="Genomic_DNA"/>
</dbReference>
<organism evidence="7 8">
    <name type="scientific">Stylophora pistillata</name>
    <name type="common">Smooth cauliflower coral</name>
    <dbReference type="NCBI Taxonomy" id="50429"/>
    <lineage>
        <taxon>Eukaryota</taxon>
        <taxon>Metazoa</taxon>
        <taxon>Cnidaria</taxon>
        <taxon>Anthozoa</taxon>
        <taxon>Hexacorallia</taxon>
        <taxon>Scleractinia</taxon>
        <taxon>Astrocoeniina</taxon>
        <taxon>Pocilloporidae</taxon>
        <taxon>Stylophora</taxon>
    </lineage>
</organism>
<dbReference type="InterPro" id="IPR001245">
    <property type="entry name" value="Ser-Thr/Tyr_kinase_cat_dom"/>
</dbReference>
<dbReference type="InterPro" id="IPR008979">
    <property type="entry name" value="Galactose-bd-like_sf"/>
</dbReference>
<dbReference type="Gene3D" id="2.10.50.10">
    <property type="entry name" value="Tumor Necrosis Factor Receptor, subunit A, domain 2"/>
    <property type="match status" value="1"/>
</dbReference>
<dbReference type="Proteomes" id="UP000225706">
    <property type="component" value="Unassembled WGS sequence"/>
</dbReference>
<dbReference type="Pfam" id="PF07699">
    <property type="entry name" value="Ephrin_rec_like"/>
    <property type="match status" value="1"/>
</dbReference>
<dbReference type="InterPro" id="IPR001090">
    <property type="entry name" value="Ephrin_rcpt_lig-bd_dom"/>
</dbReference>
<keyword evidence="2" id="KW-0808">Transferase</keyword>
<dbReference type="PANTHER" id="PTHR24416">
    <property type="entry name" value="TYROSINE-PROTEIN KINASE RECEPTOR"/>
    <property type="match status" value="1"/>
</dbReference>
<dbReference type="GO" id="GO:0005886">
    <property type="term" value="C:plasma membrane"/>
    <property type="evidence" value="ECO:0007669"/>
    <property type="project" value="TreeGrafter"/>
</dbReference>
<sequence length="976" mass="110074">WKHPSTQSPVYSVCDISVKNEEPKNWLRTEYINIKDATRLDIEVTYAFLNCPTANVAPFCRTDFILYSYHADYKLHPDPDPTNLKFHKETVVTPKTLPSKRPIVTFYGSVVTKAKGIYLALLDQGGCLRIDKFVVRYRFCSETVAPLVRFSRTTAPANDINSTKHEGECTDPNSLKGNGQKIYGVCLSNGEWDITDNSACLCNYGYELINGSSDSFVCKGCQKGFYKDSVGNEKCVPCPSNSASNIDKTGCICNEGYYRSSDLADCEVLARNVINITMVIASKNRTPGKYDQSSLLTRLQEVMEETFSGRFAGFRGAPLKIMIRCGSITVDLALVFNCKTKEQDVIAVLRNASSDGKLGDLTVSAIKRTTIRVDIETGTNEAGTVTQPPGSRTMEETTEEIGLVDTRLEVAEPSQSQRYTALDARNQSSSMIDAERANLPQPSGPVNEYASLYSTPRCWEIPAELVTIKRVVGKSAFGQVAKAKGRDLLGRPTPTLVAVKMLKDHASESDRKDLLSELQLMKKLDAHPHIIKLLGYVTRSGPLMVLVEYVPYGDLLGYLRMSRDDTYFQDPDIKPKTNLTSKQLMKFAWQIADGVSYLSLIPIIHRDLAARNVLVGEGETCKVTNFGMARDVQGDNIYQMRSKGRLPVKWTAIEALLYGKYSTKSDVWSYGVLLYEIFTIVAEGDSRMPAPLLLDAYAAENWRKFFMRFEIFLAAKGKDNKADKLKVNLLLHCAGSEAIEEYSHFVFTDKEDKDCYQDVCRKFGELRQGAKNVIYERLVFNQRNHKEGERIDNFVSELKRLSLTCEFGDLRDSLIRDQIVGGVLSYELRGELRKKPDLTLQTAHDYCRTFEAAENQKYKFNTPTMACSERSLHPLKKVKVQEKTAARNYLEVLEFMNVEMIPTPASKQPEQHLPSVFQTDPALKDQQLEENICQHNAKSSYDKQSRDLPPLDVGDRVRFRPNDEKEWRKTEIMPRS</sequence>
<dbReference type="CDD" id="cd00192">
    <property type="entry name" value="PTKc"/>
    <property type="match status" value="1"/>
</dbReference>
<dbReference type="Pfam" id="PF01404">
    <property type="entry name" value="Ephrin_lbd"/>
    <property type="match status" value="1"/>
</dbReference>
<protein>
    <submittedName>
        <fullName evidence="7">Proto-oncogene tyrosine-protein kinase receptor Ret</fullName>
    </submittedName>
</protein>
<dbReference type="SMART" id="SM00615">
    <property type="entry name" value="EPH_lbd"/>
    <property type="match status" value="1"/>
</dbReference>
<dbReference type="GO" id="GO:0005524">
    <property type="term" value="F:ATP binding"/>
    <property type="evidence" value="ECO:0007669"/>
    <property type="project" value="InterPro"/>
</dbReference>
<dbReference type="SMART" id="SM00219">
    <property type="entry name" value="TyrKc"/>
    <property type="match status" value="1"/>
</dbReference>
<evidence type="ECO:0000313" key="7">
    <source>
        <dbReference type="EMBL" id="PFX14205.1"/>
    </source>
</evidence>
<dbReference type="PROSITE" id="PS50011">
    <property type="entry name" value="PROTEIN_KINASE_DOM"/>
    <property type="match status" value="1"/>
</dbReference>
<comment type="subcellular location">
    <subcellularLocation>
        <location evidence="1">Membrane</location>
        <topology evidence="1">Single-pass type I membrane protein</topology>
    </subcellularLocation>
</comment>
<reference evidence="8" key="1">
    <citation type="journal article" date="2017" name="bioRxiv">
        <title>Comparative analysis of the genomes of Stylophora pistillata and Acropora digitifera provides evidence for extensive differences between species of corals.</title>
        <authorList>
            <person name="Voolstra C.R."/>
            <person name="Li Y."/>
            <person name="Liew Y.J."/>
            <person name="Baumgarten S."/>
            <person name="Zoccola D."/>
            <person name="Flot J.-F."/>
            <person name="Tambutte S."/>
            <person name="Allemand D."/>
            <person name="Aranda M."/>
        </authorList>
    </citation>
    <scope>NUCLEOTIDE SEQUENCE [LARGE SCALE GENOMIC DNA]</scope>
</reference>
<dbReference type="STRING" id="50429.A0A2B4RD27"/>
<dbReference type="InterPro" id="IPR050122">
    <property type="entry name" value="RTK"/>
</dbReference>
<dbReference type="PROSITE" id="PS00109">
    <property type="entry name" value="PROTEIN_KINASE_TYR"/>
    <property type="match status" value="1"/>
</dbReference>
<dbReference type="OrthoDB" id="5990031at2759"/>
<dbReference type="Gene3D" id="1.10.510.10">
    <property type="entry name" value="Transferase(Phosphotransferase) domain 1"/>
    <property type="match status" value="1"/>
</dbReference>
<dbReference type="GO" id="GO:0043235">
    <property type="term" value="C:receptor complex"/>
    <property type="evidence" value="ECO:0007669"/>
    <property type="project" value="TreeGrafter"/>
</dbReference>
<dbReference type="InterPro" id="IPR011641">
    <property type="entry name" value="Tyr-kin_ephrin_A/B_rcpt-like"/>
</dbReference>
<evidence type="ECO:0000256" key="3">
    <source>
        <dbReference type="ARBA" id="ARBA00023170"/>
    </source>
</evidence>
<dbReference type="Pfam" id="PF07714">
    <property type="entry name" value="PK_Tyr_Ser-Thr"/>
    <property type="match status" value="1"/>
</dbReference>
<gene>
    <name evidence="7" type="primary">Ret</name>
    <name evidence="7" type="ORF">AWC38_SpisGene21658</name>
</gene>
<feature type="domain" description="Eph LBD" evidence="6">
    <location>
        <begin position="1"/>
        <end position="145"/>
    </location>
</feature>
<keyword evidence="3 7" id="KW-0675">Receptor</keyword>
<dbReference type="InterPro" id="IPR011009">
    <property type="entry name" value="Kinase-like_dom_sf"/>
</dbReference>
<dbReference type="SUPFAM" id="SSF49785">
    <property type="entry name" value="Galactose-binding domain-like"/>
    <property type="match status" value="1"/>
</dbReference>
<dbReference type="GO" id="GO:0007169">
    <property type="term" value="P:cell surface receptor protein tyrosine kinase signaling pathway"/>
    <property type="evidence" value="ECO:0007669"/>
    <property type="project" value="TreeGrafter"/>
</dbReference>
<comment type="caution">
    <text evidence="7">The sequence shown here is derived from an EMBL/GenBank/DDBJ whole genome shotgun (WGS) entry which is preliminary data.</text>
</comment>
<dbReference type="PRINTS" id="PR00109">
    <property type="entry name" value="TYRKINASE"/>
</dbReference>
<dbReference type="InterPro" id="IPR008266">
    <property type="entry name" value="Tyr_kinase_AS"/>
</dbReference>
<dbReference type="SUPFAM" id="SSF57184">
    <property type="entry name" value="Growth factor receptor domain"/>
    <property type="match status" value="1"/>
</dbReference>
<evidence type="ECO:0000259" key="5">
    <source>
        <dbReference type="PROSITE" id="PS50011"/>
    </source>
</evidence>
<accession>A0A2B4RD27</accession>
<dbReference type="Gene3D" id="3.30.200.20">
    <property type="entry name" value="Phosphorylase Kinase, domain 1"/>
    <property type="match status" value="1"/>
</dbReference>
<feature type="region of interest" description="Disordered" evidence="4">
    <location>
        <begin position="928"/>
        <end position="976"/>
    </location>
</feature>
<evidence type="ECO:0000259" key="6">
    <source>
        <dbReference type="PROSITE" id="PS51550"/>
    </source>
</evidence>
<dbReference type="InterPro" id="IPR000719">
    <property type="entry name" value="Prot_kinase_dom"/>
</dbReference>